<comment type="similarity">
    <text evidence="1 7">Belongs to the peptidase S46 family.</text>
</comment>
<dbReference type="RefSeq" id="WP_114436723.1">
    <property type="nucleotide sequence ID" value="NZ_QPIZ01000006.1"/>
</dbReference>
<sequence length="715" mass="81818">MSKAIFPLILLFLFFTSPTRADEGMWLPWMMPQSKIDKMQEMGFQLAAEDIYSSSQPSLKDAIVSLDDGSCTGSFISNRGLLLTNHHCANGDIQSHSSVERDLLKNGFWAQNQHEELPNPGKTATLLIEAKNLTSHFTPVIQKADTRLALEQKIDSLSQIIMDTLSLEPFQEATIKDFNFSTRFFLIITKTFQDVRLVAAPPEDIAQFGGEKDNWTWPRHSADFALYRVYCSPQGNPADYHTENIPYTPVKSLTISTGNLKENDFTMTLGYPGNTQRHMTSAGIREAVEIINPLITEIQVLKQHIWKRHMAQSRQLEIKYAEKYAELVNFAQYTAGQSKSICDLNLIEKRKTQEQNIQQWMQYSPDLDTTYAKLFPSMKALYRVRKDLTRTSFITLETILGGTEISQFVMETFELFTLLNEKSSSADQKKKLIRQMRAKADHFFKDFTVNVDRELFLAMVTYYRSHVNGNVRINDSTLLGKYSDFEHLADAIYSDSHFCSQTKFEELMSNPKLISFLTDPAFAFHLRILQEFGPVYAMFNRMNLQLDFYMHQYLKLLKTQTPESSFYPNANSTLRLSYGKVTGYSPGDGIYYKAFTTPRGIFEKTESANVAYKSETDFRKLFQEDWEDWYHNKEQPTLCFITDNDISGGNSGSPVLNAKGQITGLAFDGNQEGMASDIAYSATLQRCINVDIKYILFLIEEVGKSPYLIEEMNIQ</sequence>
<dbReference type="GO" id="GO:0006508">
    <property type="term" value="P:proteolysis"/>
    <property type="evidence" value="ECO:0007669"/>
    <property type="project" value="UniProtKB-KW"/>
</dbReference>
<evidence type="ECO:0000256" key="7">
    <source>
        <dbReference type="RuleBase" id="RU366067"/>
    </source>
</evidence>
<comment type="function">
    <text evidence="7">Catalyzes the removal of dipeptides from the N-terminus of oligopeptides.</text>
</comment>
<protein>
    <recommendedName>
        <fullName evidence="7">Dipeptidyl-peptidase</fullName>
        <ecNumber evidence="7">3.4.14.-</ecNumber>
    </recommendedName>
</protein>
<gene>
    <name evidence="8" type="ORF">DFO77_106159</name>
</gene>
<reference evidence="8 9" key="1">
    <citation type="submission" date="2018-07" db="EMBL/GenBank/DDBJ databases">
        <title>Freshwater and sediment microbial communities from various areas in North America, analyzing microbe dynamics in response to fracking.</title>
        <authorList>
            <person name="Lamendella R."/>
        </authorList>
    </citation>
    <scope>NUCLEOTIDE SEQUENCE [LARGE SCALE GENOMIC DNA]</scope>
    <source>
        <strain evidence="8 9">160A</strain>
    </source>
</reference>
<keyword evidence="4" id="KW-0732">Signal</keyword>
<comment type="caution">
    <text evidence="8">The sequence shown here is derived from an EMBL/GenBank/DDBJ whole genome shotgun (WGS) entry which is preliminary data.</text>
</comment>
<name>A0A368VB49_9BACT</name>
<accession>A0A368VB49</accession>
<dbReference type="EMBL" id="QPIZ01000006">
    <property type="protein sequence ID" value="RCW37465.1"/>
    <property type="molecule type" value="Genomic_DNA"/>
</dbReference>
<evidence type="ECO:0000313" key="9">
    <source>
        <dbReference type="Proteomes" id="UP000252733"/>
    </source>
</evidence>
<keyword evidence="3 7" id="KW-0645">Protease</keyword>
<keyword evidence="6 7" id="KW-0720">Serine protease</keyword>
<organism evidence="8 9">
    <name type="scientific">Marinilabilia salmonicolor</name>
    <dbReference type="NCBI Taxonomy" id="989"/>
    <lineage>
        <taxon>Bacteria</taxon>
        <taxon>Pseudomonadati</taxon>
        <taxon>Bacteroidota</taxon>
        <taxon>Bacteroidia</taxon>
        <taxon>Marinilabiliales</taxon>
        <taxon>Marinilabiliaceae</taxon>
        <taxon>Marinilabilia</taxon>
    </lineage>
</organism>
<dbReference type="Proteomes" id="UP000252733">
    <property type="component" value="Unassembled WGS sequence"/>
</dbReference>
<dbReference type="PANTHER" id="PTHR38469">
    <property type="entry name" value="PERIPLASMIC PEPTIDASE SUBFAMILY S1B"/>
    <property type="match status" value="1"/>
</dbReference>
<dbReference type="InterPro" id="IPR009003">
    <property type="entry name" value="Peptidase_S1_PA"/>
</dbReference>
<dbReference type="GO" id="GO:0043171">
    <property type="term" value="P:peptide catabolic process"/>
    <property type="evidence" value="ECO:0007669"/>
    <property type="project" value="UniProtKB-UniRule"/>
</dbReference>
<dbReference type="InterPro" id="IPR043504">
    <property type="entry name" value="Peptidase_S1_PA_chymotrypsin"/>
</dbReference>
<evidence type="ECO:0000256" key="3">
    <source>
        <dbReference type="ARBA" id="ARBA00022670"/>
    </source>
</evidence>
<dbReference type="SUPFAM" id="SSF50494">
    <property type="entry name" value="Trypsin-like serine proteases"/>
    <property type="match status" value="1"/>
</dbReference>
<keyword evidence="2 7" id="KW-0031">Aminopeptidase</keyword>
<dbReference type="Gene3D" id="2.40.10.10">
    <property type="entry name" value="Trypsin-like serine proteases"/>
    <property type="match status" value="1"/>
</dbReference>
<proteinExistence type="inferred from homology"/>
<evidence type="ECO:0000256" key="6">
    <source>
        <dbReference type="ARBA" id="ARBA00022825"/>
    </source>
</evidence>
<evidence type="ECO:0000256" key="1">
    <source>
        <dbReference type="ARBA" id="ARBA00010491"/>
    </source>
</evidence>
<keyword evidence="9" id="KW-1185">Reference proteome</keyword>
<evidence type="ECO:0000256" key="2">
    <source>
        <dbReference type="ARBA" id="ARBA00022438"/>
    </source>
</evidence>
<dbReference type="PANTHER" id="PTHR38469:SF1">
    <property type="entry name" value="PERIPLASMIC PEPTIDASE SUBFAMILY S1B"/>
    <property type="match status" value="1"/>
</dbReference>
<evidence type="ECO:0000256" key="5">
    <source>
        <dbReference type="ARBA" id="ARBA00022801"/>
    </source>
</evidence>
<dbReference type="AlphaFoldDB" id="A0A368VB49"/>
<evidence type="ECO:0000313" key="8">
    <source>
        <dbReference type="EMBL" id="RCW37465.1"/>
    </source>
</evidence>
<keyword evidence="5 7" id="KW-0378">Hydrolase</keyword>
<dbReference type="GO" id="GO:0008239">
    <property type="term" value="F:dipeptidyl-peptidase activity"/>
    <property type="evidence" value="ECO:0007669"/>
    <property type="project" value="UniProtKB-UniRule"/>
</dbReference>
<dbReference type="GO" id="GO:0070009">
    <property type="term" value="F:serine-type aminopeptidase activity"/>
    <property type="evidence" value="ECO:0007669"/>
    <property type="project" value="UniProtKB-UniRule"/>
</dbReference>
<dbReference type="Pfam" id="PF10459">
    <property type="entry name" value="Peptidase_S46"/>
    <property type="match status" value="1"/>
</dbReference>
<dbReference type="EC" id="3.4.14.-" evidence="7"/>
<dbReference type="InterPro" id="IPR019500">
    <property type="entry name" value="Pep_S46"/>
</dbReference>
<evidence type="ECO:0000256" key="4">
    <source>
        <dbReference type="ARBA" id="ARBA00022729"/>
    </source>
</evidence>